<dbReference type="AlphaFoldDB" id="G4RJV1"/>
<evidence type="ECO:0000259" key="1">
    <source>
        <dbReference type="SMART" id="SM00933"/>
    </source>
</evidence>
<dbReference type="RefSeq" id="WP_014127101.1">
    <property type="nucleotide sequence ID" value="NC_016070.1"/>
</dbReference>
<gene>
    <name evidence="2" type="primary">nurA</name>
    <name evidence="2" type="ordered locus">TTX_1206</name>
</gene>
<dbReference type="InterPro" id="IPR018977">
    <property type="entry name" value="NurA_domain"/>
</dbReference>
<organism evidence="2 3">
    <name type="scientific">Thermoproteus tenax (strain ATCC 35583 / DSM 2078 / JCM 9277 / NBRC 100435 / Kra 1)</name>
    <dbReference type="NCBI Taxonomy" id="768679"/>
    <lineage>
        <taxon>Archaea</taxon>
        <taxon>Thermoproteota</taxon>
        <taxon>Thermoprotei</taxon>
        <taxon>Thermoproteales</taxon>
        <taxon>Thermoproteaceae</taxon>
        <taxon>Thermoproteus</taxon>
    </lineage>
</organism>
<dbReference type="PaxDb" id="768679-TTX_1206"/>
<keyword evidence="3" id="KW-1185">Reference proteome</keyword>
<dbReference type="GeneID" id="11262091"/>
<name>G4RJV1_THETK</name>
<accession>G4RJV1</accession>
<dbReference type="OrthoDB" id="26733at2157"/>
<proteinExistence type="predicted"/>
<dbReference type="Pfam" id="PF09376">
    <property type="entry name" value="NurA"/>
    <property type="match status" value="1"/>
</dbReference>
<dbReference type="Proteomes" id="UP000002654">
    <property type="component" value="Chromosome"/>
</dbReference>
<evidence type="ECO:0000313" key="2">
    <source>
        <dbReference type="EMBL" id="CCC81846.1"/>
    </source>
</evidence>
<protein>
    <submittedName>
        <fullName evidence="2">NurA 5'-3' nuclease</fullName>
    </submittedName>
</protein>
<dbReference type="EMBL" id="FN869859">
    <property type="protein sequence ID" value="CCC81846.1"/>
    <property type="molecule type" value="Genomic_DNA"/>
</dbReference>
<sequence>MYVDHFFDLFLKSARDKIGKYLEYQRRSPSFSSLREHIPFRKAGAAEVDAPSAGVDGGVGLVELDNGHKIVLARAAAVGRGLRKREFIADVLIVDSSAAKWAYLITAEALAGISALEEGGFDYLLMDGSLYAKAVMLIHNLILTREFQSIFYIPEIILALYSLTELLKKAEEQGVRAVFVSKDSRFKVLKEYAAFESLRGKLDDYIVERGLSWYSIMWLRRFRRELSSYYQRLRGDPEASVALDALFRQSATDHVVLSGMRARTYTVPLLMGACDAYMSYKGLTTVKRLVDAVADRVEDSMAFRQEPLSSAREYLDLAEGALSAMPKILFFYLKPAEGAEPLLVEVPLPGSRMFDGAPVKAFYPQASVDDVVSLILAQYKDDVHYNDWLWYAHEMASFKSSQLVEYAVYLKRMLQESGVSMARRIKMGAGL</sequence>
<evidence type="ECO:0000313" key="3">
    <source>
        <dbReference type="Proteomes" id="UP000002654"/>
    </source>
</evidence>
<dbReference type="PATRIC" id="fig|768679.9.peg.1215"/>
<dbReference type="KEGG" id="ttn:TTX_1206"/>
<dbReference type="HOGENOM" id="CLU_638761_0_0_2"/>
<feature type="domain" description="NurA" evidence="1">
    <location>
        <begin position="50"/>
        <end position="398"/>
    </location>
</feature>
<dbReference type="eggNOG" id="arCOG00367">
    <property type="taxonomic scope" value="Archaea"/>
</dbReference>
<dbReference type="SMART" id="SM00933">
    <property type="entry name" value="NurA"/>
    <property type="match status" value="1"/>
</dbReference>
<dbReference type="STRING" id="768679.TTX_1206"/>
<reference evidence="2 3" key="1">
    <citation type="journal article" date="2011" name="PLoS ONE">
        <title>The complete genome sequence of Thermoproteus tenax: a physiologically versatile member of the Crenarchaeota.</title>
        <authorList>
            <person name="Siebers B."/>
            <person name="Zaparty M."/>
            <person name="Raddatz G."/>
            <person name="Tjaden B."/>
            <person name="Albers S.V."/>
            <person name="Bell S.D."/>
            <person name="Blombach F."/>
            <person name="Kletzin A."/>
            <person name="Kyrpides N."/>
            <person name="Lanz C."/>
            <person name="Plagens A."/>
            <person name="Rampp M."/>
            <person name="Rosinus A."/>
            <person name="von Jan M."/>
            <person name="Makarova K.S."/>
            <person name="Klenk H.P."/>
            <person name="Schuster S.C."/>
            <person name="Hensel R."/>
        </authorList>
    </citation>
    <scope>NUCLEOTIDE SEQUENCE [LARGE SCALE GENOMIC DNA]</scope>
    <source>
        <strain evidence="3">ATCC 35583 / DSM 2078 / JCM 9277 / NBRC 100435 / Kra 1</strain>
    </source>
</reference>